<dbReference type="EMBL" id="MF576807">
    <property type="protein sequence ID" value="ATF27641.1"/>
    <property type="molecule type" value="mRNA"/>
</dbReference>
<comment type="subcellular location">
    <subcellularLocation>
        <location evidence="1">Secreted</location>
    </subcellularLocation>
</comment>
<evidence type="ECO:0000313" key="4">
    <source>
        <dbReference type="EMBL" id="ATF27641.1"/>
    </source>
</evidence>
<organism evidence="4">
    <name type="scientific">Conus praecellens</name>
    <name type="common">Admirable cone</name>
    <dbReference type="NCBI Taxonomy" id="128530"/>
    <lineage>
        <taxon>Eukaryota</taxon>
        <taxon>Metazoa</taxon>
        <taxon>Spiralia</taxon>
        <taxon>Lophotrochozoa</taxon>
        <taxon>Mollusca</taxon>
        <taxon>Gastropoda</taxon>
        <taxon>Caenogastropoda</taxon>
        <taxon>Neogastropoda</taxon>
        <taxon>Conoidea</taxon>
        <taxon>Conidae</taxon>
        <taxon>Conus</taxon>
        <taxon>Turriconus</taxon>
    </lineage>
</organism>
<dbReference type="GO" id="GO:0008200">
    <property type="term" value="F:ion channel inhibitor activity"/>
    <property type="evidence" value="ECO:0007669"/>
    <property type="project" value="InterPro"/>
</dbReference>
<feature type="signal peptide" evidence="3">
    <location>
        <begin position="1"/>
        <end position="20"/>
    </location>
</feature>
<reference evidence="4" key="2">
    <citation type="submission" date="2017-07" db="EMBL/GenBank/DDBJ databases">
        <authorList>
            <person name="Sun Z.S."/>
            <person name="Albrecht U."/>
            <person name="Echele G."/>
            <person name="Lee C.C."/>
        </authorList>
    </citation>
    <scope>NUCLEOTIDE SEQUENCE</scope>
    <source>
        <strain evidence="4">M_Ps3.9ii</strain>
    </source>
</reference>
<evidence type="ECO:0000256" key="3">
    <source>
        <dbReference type="SAM" id="SignalP"/>
    </source>
</evidence>
<reference evidence="4" key="1">
    <citation type="journal article" date="2017" name="Genome Biol. Evol.">
        <title>Divergence of the Venom Exogene Repertoire in Two Sister Species of Turriconus.</title>
        <authorList>
            <person name="Li Q."/>
            <person name="Barghi N."/>
            <person name="Lu A."/>
            <person name="Fedosov A.E."/>
            <person name="Bandyopadhyay P.K."/>
            <person name="Lluisma A.O."/>
            <person name="Concepcion G.P."/>
            <person name="Yandell M."/>
            <person name="Olivera B.M."/>
            <person name="Safavi-Hemami H."/>
        </authorList>
    </citation>
    <scope>NUCLEOTIDE SEQUENCE</scope>
    <source>
        <strain evidence="4">M_Ps3.9ii</strain>
    </source>
</reference>
<accession>A0A291C2E4</accession>
<proteinExistence type="evidence at transcript level"/>
<evidence type="ECO:0000256" key="1">
    <source>
        <dbReference type="ARBA" id="ARBA00004613"/>
    </source>
</evidence>
<protein>
    <submittedName>
        <fullName evidence="4">Conotoxin</fullName>
    </submittedName>
</protein>
<dbReference type="AlphaFoldDB" id="A0A291C2E4"/>
<keyword evidence="2" id="KW-0964">Secreted</keyword>
<keyword evidence="3" id="KW-0732">Signal</keyword>
<sequence>MLKMGVVLFIFLVMFPLATLHLDADRPVERYAENEQDLNPDERRKIIIPALSGRGCCRTATCHIGRSYYVESDWCQCCG</sequence>
<dbReference type="GO" id="GO:0005576">
    <property type="term" value="C:extracellular region"/>
    <property type="evidence" value="ECO:0007669"/>
    <property type="project" value="UniProtKB-SubCell"/>
</dbReference>
<dbReference type="Pfam" id="PF02950">
    <property type="entry name" value="Conotoxin"/>
    <property type="match status" value="1"/>
</dbReference>
<feature type="chain" id="PRO_5012855352" evidence="3">
    <location>
        <begin position="21"/>
        <end position="79"/>
    </location>
</feature>
<dbReference type="InterPro" id="IPR004214">
    <property type="entry name" value="Conotoxin"/>
</dbReference>
<name>A0A291C2E4_CONPC</name>
<evidence type="ECO:0000256" key="2">
    <source>
        <dbReference type="ARBA" id="ARBA00022525"/>
    </source>
</evidence>